<dbReference type="EMBL" id="KV784353">
    <property type="protein sequence ID" value="OEU21930.1"/>
    <property type="molecule type" value="Genomic_DNA"/>
</dbReference>
<accession>A0A1E7FUU7</accession>
<feature type="signal peptide" evidence="2">
    <location>
        <begin position="1"/>
        <end position="24"/>
    </location>
</feature>
<name>A0A1E7FUU7_9STRA</name>
<dbReference type="AlphaFoldDB" id="A0A1E7FUU7"/>
<evidence type="ECO:0000313" key="4">
    <source>
        <dbReference type="Proteomes" id="UP000095751"/>
    </source>
</evidence>
<proteinExistence type="predicted"/>
<dbReference type="InParanoid" id="A0A1E7FUU7"/>
<feature type="chain" id="PRO_5009193616" evidence="2">
    <location>
        <begin position="25"/>
        <end position="109"/>
    </location>
</feature>
<feature type="region of interest" description="Disordered" evidence="1">
    <location>
        <begin position="89"/>
        <end position="109"/>
    </location>
</feature>
<keyword evidence="2" id="KW-0732">Signal</keyword>
<dbReference type="KEGG" id="fcy:FRACYDRAFT_232078"/>
<evidence type="ECO:0000256" key="2">
    <source>
        <dbReference type="SAM" id="SignalP"/>
    </source>
</evidence>
<gene>
    <name evidence="3" type="ORF">FRACYDRAFT_232078</name>
</gene>
<evidence type="ECO:0000256" key="1">
    <source>
        <dbReference type="SAM" id="MobiDB-lite"/>
    </source>
</evidence>
<evidence type="ECO:0000313" key="3">
    <source>
        <dbReference type="EMBL" id="OEU21930.1"/>
    </source>
</evidence>
<dbReference type="OrthoDB" id="413361at2759"/>
<keyword evidence="4" id="KW-1185">Reference proteome</keyword>
<organism evidence="3 4">
    <name type="scientific">Fragilariopsis cylindrus CCMP1102</name>
    <dbReference type="NCBI Taxonomy" id="635003"/>
    <lineage>
        <taxon>Eukaryota</taxon>
        <taxon>Sar</taxon>
        <taxon>Stramenopiles</taxon>
        <taxon>Ochrophyta</taxon>
        <taxon>Bacillariophyta</taxon>
        <taxon>Bacillariophyceae</taxon>
        <taxon>Bacillariophycidae</taxon>
        <taxon>Bacillariales</taxon>
        <taxon>Bacillariaceae</taxon>
        <taxon>Fragilariopsis</taxon>
    </lineage>
</organism>
<reference evidence="3 4" key="1">
    <citation type="submission" date="2016-09" db="EMBL/GenBank/DDBJ databases">
        <title>Extensive genetic diversity and differential bi-allelic expression allows diatom success in the polar Southern Ocean.</title>
        <authorList>
            <consortium name="DOE Joint Genome Institute"/>
            <person name="Mock T."/>
            <person name="Otillar R.P."/>
            <person name="Strauss J."/>
            <person name="Dupont C."/>
            <person name="Frickenhaus S."/>
            <person name="Maumus F."/>
            <person name="Mcmullan M."/>
            <person name="Sanges R."/>
            <person name="Schmutz J."/>
            <person name="Toseland A."/>
            <person name="Valas R."/>
            <person name="Veluchamy A."/>
            <person name="Ward B.J."/>
            <person name="Allen A."/>
            <person name="Barry K."/>
            <person name="Falciatore A."/>
            <person name="Ferrante M."/>
            <person name="Fortunato A.E."/>
            <person name="Gloeckner G."/>
            <person name="Gruber A."/>
            <person name="Hipkin R."/>
            <person name="Janech M."/>
            <person name="Kroth P."/>
            <person name="Leese F."/>
            <person name="Lindquist E."/>
            <person name="Lyon B.R."/>
            <person name="Martin J."/>
            <person name="Mayer C."/>
            <person name="Parker M."/>
            <person name="Quesneville H."/>
            <person name="Raymond J."/>
            <person name="Uhlig C."/>
            <person name="Valentin K.U."/>
            <person name="Worden A.Z."/>
            <person name="Armbrust E.V."/>
            <person name="Bowler C."/>
            <person name="Green B."/>
            <person name="Moulton V."/>
            <person name="Van Oosterhout C."/>
            <person name="Grigoriev I."/>
        </authorList>
    </citation>
    <scope>NUCLEOTIDE SEQUENCE [LARGE SCALE GENOMIC DNA]</scope>
    <source>
        <strain evidence="3 4">CCMP1102</strain>
    </source>
</reference>
<sequence length="109" mass="12021">MGGVVMMLTGAAVYYLTGLQLTIAQSSTEAEFMNMGDAGNKEALYLQWILEEIGLNMDKATRILAQYTPANKMVDVTCKNEALYEYNSDSLSKPTGQGEQNFMNTWTSS</sequence>
<protein>
    <submittedName>
        <fullName evidence="3">Uncharacterized protein</fullName>
    </submittedName>
</protein>
<dbReference type="Proteomes" id="UP000095751">
    <property type="component" value="Unassembled WGS sequence"/>
</dbReference>